<dbReference type="InterPro" id="IPR019587">
    <property type="entry name" value="Polyketide_cyclase/dehydratase"/>
</dbReference>
<dbReference type="EMBL" id="QDGZ01000006">
    <property type="protein sequence ID" value="PVG81882.1"/>
    <property type="molecule type" value="Genomic_DNA"/>
</dbReference>
<evidence type="ECO:0000313" key="1">
    <source>
        <dbReference type="EMBL" id="PVG81882.1"/>
    </source>
</evidence>
<gene>
    <name evidence="1" type="ORF">DDE18_14275</name>
</gene>
<dbReference type="SUPFAM" id="SSF55961">
    <property type="entry name" value="Bet v1-like"/>
    <property type="match status" value="1"/>
</dbReference>
<reference evidence="1 2" key="1">
    <citation type="submission" date="2018-04" db="EMBL/GenBank/DDBJ databases">
        <title>Genome of Nocardioides gansuensis WSJ-1.</title>
        <authorList>
            <person name="Wu S."/>
            <person name="Wang G."/>
        </authorList>
    </citation>
    <scope>NUCLEOTIDE SEQUENCE [LARGE SCALE GENOMIC DNA]</scope>
    <source>
        <strain evidence="1 2">WSJ-1</strain>
    </source>
</reference>
<name>A0A2T8F837_9ACTN</name>
<dbReference type="RefSeq" id="WP_116572950.1">
    <property type="nucleotide sequence ID" value="NZ_QDGZ01000006.1"/>
</dbReference>
<comment type="caution">
    <text evidence="1">The sequence shown here is derived from an EMBL/GenBank/DDBJ whole genome shotgun (WGS) entry which is preliminary data.</text>
</comment>
<dbReference type="Proteomes" id="UP000246018">
    <property type="component" value="Unassembled WGS sequence"/>
</dbReference>
<protein>
    <submittedName>
        <fullName evidence="1">SRPBCC family protein</fullName>
    </submittedName>
</protein>
<dbReference type="InterPro" id="IPR023393">
    <property type="entry name" value="START-like_dom_sf"/>
</dbReference>
<dbReference type="Gene3D" id="3.30.530.20">
    <property type="match status" value="1"/>
</dbReference>
<accession>A0A2T8F837</accession>
<dbReference type="AlphaFoldDB" id="A0A2T8F837"/>
<dbReference type="OrthoDB" id="4618973at2"/>
<proteinExistence type="predicted"/>
<dbReference type="CDD" id="cd07812">
    <property type="entry name" value="SRPBCC"/>
    <property type="match status" value="1"/>
</dbReference>
<dbReference type="Pfam" id="PF10604">
    <property type="entry name" value="Polyketide_cyc2"/>
    <property type="match status" value="1"/>
</dbReference>
<organism evidence="1 2">
    <name type="scientific">Nocardioides gansuensis</name>
    <dbReference type="NCBI Taxonomy" id="2138300"/>
    <lineage>
        <taxon>Bacteria</taxon>
        <taxon>Bacillati</taxon>
        <taxon>Actinomycetota</taxon>
        <taxon>Actinomycetes</taxon>
        <taxon>Propionibacteriales</taxon>
        <taxon>Nocardioidaceae</taxon>
        <taxon>Nocardioides</taxon>
    </lineage>
</organism>
<evidence type="ECO:0000313" key="2">
    <source>
        <dbReference type="Proteomes" id="UP000246018"/>
    </source>
</evidence>
<sequence>MRQNLTTDAVERYIEASPELLYDIVSDVTRTPELSPEIVKCTWVKGATGPAVGARFRAINSVGRGRTWPNWPIVITADRGREFAFSRTEPFAGTLEWRYRFIPEGTGTRVVESYTVTKPVTPIGWFFIDTVSRLKDRAGDLRCGMTETLERLAAVAEGEHIS</sequence>
<keyword evidence="2" id="KW-1185">Reference proteome</keyword>